<name>A0AAN8NKU1_POLSC</name>
<dbReference type="PANTHER" id="PTHR35982">
    <property type="entry name" value="AGAP005361-PA"/>
    <property type="match status" value="1"/>
</dbReference>
<keyword evidence="1" id="KW-0472">Membrane</keyword>
<reference evidence="3 4" key="1">
    <citation type="submission" date="2023-10" db="EMBL/GenBank/DDBJ databases">
        <title>Genomes of two closely related lineages of the louse Polyplax serrata with different host specificities.</title>
        <authorList>
            <person name="Martinu J."/>
            <person name="Tarabai H."/>
            <person name="Stefka J."/>
            <person name="Hypsa V."/>
        </authorList>
    </citation>
    <scope>NUCLEOTIDE SEQUENCE [LARGE SCALE GENOMIC DNA]</scope>
    <source>
        <strain evidence="3">HR10_N</strain>
    </source>
</reference>
<keyword evidence="1" id="KW-0812">Transmembrane</keyword>
<sequence length="476" mass="54914">MNKTITRFECIDGFAEELDEIIYEGISNWFVSFRSLFTVYSAHFSYLLIFFCLISCGILSYRHSVENGKKYTQFWYGALLQGFLSEMGPTANKYWHAQAPVMCFGKKLPLHIIFLYPFTIYVCTLAVQRLQLNICTEPAAIGLLVMLMEIPFRMISVKFLHITYHDTEPLFFYKLCGVPWTEIFASLLFATSYVAIYHGAKFYYSRDISTIWDREDPDKKETLFVVLSGLLSPIAAFIQKLILFHFLHDFFNVNPISCLFFTVCLYMSFVLCFEPRRGEKHVTEDSTAKTYLFYQISLYFACLLFLALFGRPQNEVSIGSHEPTGDCTTLVCSKFPLGKPTKRKKYLCADEVAARKNFVYNFECLEEGPPCLSAVWYTICGSPICNRFQFFLNIFSLALLVCSIFSKILFSDVKKMEIVKRLIVKLHLPVDFTREERAGRHTSEPVAPQEEEEVTVGYVLVQLDPLSKKCIPKKIQ</sequence>
<dbReference type="AlphaFoldDB" id="A0AAN8NKU1"/>
<feature type="transmembrane region" description="Helical" evidence="1">
    <location>
        <begin position="183"/>
        <end position="204"/>
    </location>
</feature>
<dbReference type="Proteomes" id="UP001372834">
    <property type="component" value="Unassembled WGS sequence"/>
</dbReference>
<dbReference type="Pfam" id="PF25085">
    <property type="entry name" value="DUF7802"/>
    <property type="match status" value="1"/>
</dbReference>
<proteinExistence type="predicted"/>
<feature type="transmembrane region" description="Helical" evidence="1">
    <location>
        <begin position="253"/>
        <end position="271"/>
    </location>
</feature>
<dbReference type="InterPro" id="IPR056704">
    <property type="entry name" value="DUF7802"/>
</dbReference>
<evidence type="ECO:0000313" key="3">
    <source>
        <dbReference type="EMBL" id="KAK6619745.1"/>
    </source>
</evidence>
<feature type="transmembrane region" description="Helical" evidence="1">
    <location>
        <begin position="139"/>
        <end position="163"/>
    </location>
</feature>
<dbReference type="PANTHER" id="PTHR35982:SF1">
    <property type="entry name" value="SPIROCYCLASE, AVEC FAMILY"/>
    <property type="match status" value="1"/>
</dbReference>
<evidence type="ECO:0000313" key="4">
    <source>
        <dbReference type="Proteomes" id="UP001372834"/>
    </source>
</evidence>
<feature type="domain" description="DUF7802" evidence="2">
    <location>
        <begin position="26"/>
        <end position="407"/>
    </location>
</feature>
<gene>
    <name evidence="3" type="ORF">RUM43_012505</name>
</gene>
<protein>
    <recommendedName>
        <fullName evidence="2">DUF7802 domain-containing protein</fullName>
    </recommendedName>
</protein>
<feature type="transmembrane region" description="Helical" evidence="1">
    <location>
        <begin position="108"/>
        <end position="127"/>
    </location>
</feature>
<organism evidence="3 4">
    <name type="scientific">Polyplax serrata</name>
    <name type="common">Common mouse louse</name>
    <dbReference type="NCBI Taxonomy" id="468196"/>
    <lineage>
        <taxon>Eukaryota</taxon>
        <taxon>Metazoa</taxon>
        <taxon>Ecdysozoa</taxon>
        <taxon>Arthropoda</taxon>
        <taxon>Hexapoda</taxon>
        <taxon>Insecta</taxon>
        <taxon>Pterygota</taxon>
        <taxon>Neoptera</taxon>
        <taxon>Paraneoptera</taxon>
        <taxon>Psocodea</taxon>
        <taxon>Troctomorpha</taxon>
        <taxon>Phthiraptera</taxon>
        <taxon>Anoplura</taxon>
        <taxon>Polyplacidae</taxon>
        <taxon>Polyplax</taxon>
    </lineage>
</organism>
<dbReference type="EMBL" id="JAWJWE010000040">
    <property type="protein sequence ID" value="KAK6619745.1"/>
    <property type="molecule type" value="Genomic_DNA"/>
</dbReference>
<feature type="transmembrane region" description="Helical" evidence="1">
    <location>
        <begin position="224"/>
        <end position="247"/>
    </location>
</feature>
<accession>A0AAN8NKU1</accession>
<comment type="caution">
    <text evidence="3">The sequence shown here is derived from an EMBL/GenBank/DDBJ whole genome shotgun (WGS) entry which is preliminary data.</text>
</comment>
<feature type="transmembrane region" description="Helical" evidence="1">
    <location>
        <begin position="37"/>
        <end position="59"/>
    </location>
</feature>
<feature type="transmembrane region" description="Helical" evidence="1">
    <location>
        <begin position="390"/>
        <end position="410"/>
    </location>
</feature>
<keyword evidence="1" id="KW-1133">Transmembrane helix</keyword>
<evidence type="ECO:0000259" key="2">
    <source>
        <dbReference type="Pfam" id="PF25085"/>
    </source>
</evidence>
<feature type="transmembrane region" description="Helical" evidence="1">
    <location>
        <begin position="291"/>
        <end position="310"/>
    </location>
</feature>
<evidence type="ECO:0000256" key="1">
    <source>
        <dbReference type="SAM" id="Phobius"/>
    </source>
</evidence>